<evidence type="ECO:0000256" key="4">
    <source>
        <dbReference type="ARBA" id="ARBA00022692"/>
    </source>
</evidence>
<evidence type="ECO:0000313" key="17">
    <source>
        <dbReference type="Proteomes" id="UP000193685"/>
    </source>
</evidence>
<keyword evidence="3" id="KW-0597">Phosphoprotein</keyword>
<dbReference type="Gene3D" id="1.20.1110.10">
    <property type="entry name" value="Calcium-transporting ATPase, transmembrane domain"/>
    <property type="match status" value="1"/>
</dbReference>
<evidence type="ECO:0000256" key="2">
    <source>
        <dbReference type="ARBA" id="ARBA00006000"/>
    </source>
</evidence>
<evidence type="ECO:0000256" key="9">
    <source>
        <dbReference type="ARBA" id="ARBA00022967"/>
    </source>
</evidence>
<dbReference type="NCBIfam" id="TIGR01657">
    <property type="entry name" value="P-ATPase-V"/>
    <property type="match status" value="1"/>
</dbReference>
<keyword evidence="9 13" id="KW-1278">Translocase</keyword>
<dbReference type="InterPro" id="IPR044492">
    <property type="entry name" value="P_typ_ATPase_HD_dom"/>
</dbReference>
<dbReference type="OrthoDB" id="48943at2759"/>
<comment type="similarity">
    <text evidence="2 13">Belongs to the cation transport ATPase (P-type) (TC 3.A.3) family. Type V subfamily.</text>
</comment>
<evidence type="ECO:0000256" key="12">
    <source>
        <dbReference type="ARBA" id="ARBA00049360"/>
    </source>
</evidence>
<feature type="transmembrane region" description="Helical" evidence="13">
    <location>
        <begin position="1094"/>
        <end position="1116"/>
    </location>
</feature>
<dbReference type="STRING" id="56484.A0A1Y2ES50"/>
<dbReference type="SFLD" id="SFLDS00003">
    <property type="entry name" value="Haloacid_Dehalogenase"/>
    <property type="match status" value="1"/>
</dbReference>
<dbReference type="Proteomes" id="UP000193685">
    <property type="component" value="Unassembled WGS sequence"/>
</dbReference>
<dbReference type="InterPro" id="IPR023299">
    <property type="entry name" value="ATPase_P-typ_cyto_dom_N"/>
</dbReference>
<dbReference type="SFLD" id="SFLDF00027">
    <property type="entry name" value="p-type_atpase"/>
    <property type="match status" value="1"/>
</dbReference>
<dbReference type="InterPro" id="IPR018303">
    <property type="entry name" value="ATPase_P-typ_P_site"/>
</dbReference>
<protein>
    <recommendedName>
        <fullName evidence="13">Cation-transporting ATPase</fullName>
        <ecNumber evidence="13">7.2.2.-</ecNumber>
    </recommendedName>
</protein>
<dbReference type="FunFam" id="2.70.150.10:FF:000119">
    <property type="entry name" value="Cation-transporting ATPase"/>
    <property type="match status" value="1"/>
</dbReference>
<feature type="transmembrane region" description="Helical" evidence="13">
    <location>
        <begin position="1210"/>
        <end position="1232"/>
    </location>
</feature>
<evidence type="ECO:0000259" key="15">
    <source>
        <dbReference type="Pfam" id="PF12409"/>
    </source>
</evidence>
<keyword evidence="5 13" id="KW-0479">Metal-binding</keyword>
<feature type="transmembrane region" description="Helical" evidence="13">
    <location>
        <begin position="1054"/>
        <end position="1073"/>
    </location>
</feature>
<name>A0A1Y2ES50_PROLT</name>
<dbReference type="Gene3D" id="2.70.150.10">
    <property type="entry name" value="Calcium-transporting ATPase, cytoplasmic transduction domain A"/>
    <property type="match status" value="1"/>
</dbReference>
<dbReference type="Gene3D" id="3.40.50.1000">
    <property type="entry name" value="HAD superfamily/HAD-like"/>
    <property type="match status" value="1"/>
</dbReference>
<evidence type="ECO:0000256" key="5">
    <source>
        <dbReference type="ARBA" id="ARBA00022723"/>
    </source>
</evidence>
<dbReference type="InterPro" id="IPR047819">
    <property type="entry name" value="P5A-ATPase_N"/>
</dbReference>
<dbReference type="FunFam" id="1.20.1110.10:FF:000032">
    <property type="entry name" value="Cation-transporting ATPase"/>
    <property type="match status" value="1"/>
</dbReference>
<evidence type="ECO:0000256" key="6">
    <source>
        <dbReference type="ARBA" id="ARBA00022741"/>
    </source>
</evidence>
<keyword evidence="11 13" id="KW-0472">Membrane</keyword>
<feature type="transmembrane region" description="Helical" evidence="13">
    <location>
        <begin position="499"/>
        <end position="523"/>
    </location>
</feature>
<dbReference type="SFLD" id="SFLDG00002">
    <property type="entry name" value="C1.7:_P-type_atpase_like"/>
    <property type="match status" value="1"/>
</dbReference>
<reference evidence="16 17" key="1">
    <citation type="submission" date="2016-07" db="EMBL/GenBank/DDBJ databases">
        <title>Pervasive Adenine N6-methylation of Active Genes in Fungi.</title>
        <authorList>
            <consortium name="DOE Joint Genome Institute"/>
            <person name="Mondo S.J."/>
            <person name="Dannebaum R.O."/>
            <person name="Kuo R.C."/>
            <person name="Labutti K."/>
            <person name="Haridas S."/>
            <person name="Kuo A."/>
            <person name="Salamov A."/>
            <person name="Ahrendt S.R."/>
            <person name="Lipzen A."/>
            <person name="Sullivan W."/>
            <person name="Andreopoulos W.B."/>
            <person name="Clum A."/>
            <person name="Lindquist E."/>
            <person name="Daum C."/>
            <person name="Ramamoorthy G.K."/>
            <person name="Gryganskyi A."/>
            <person name="Culley D."/>
            <person name="Magnuson J.K."/>
            <person name="James T.Y."/>
            <person name="O'Malley M.A."/>
            <person name="Stajich J.E."/>
            <person name="Spatafora J.W."/>
            <person name="Visel A."/>
            <person name="Grigoriev I.V."/>
        </authorList>
    </citation>
    <scope>NUCLEOTIDE SEQUENCE [LARGE SCALE GENOMIC DNA]</scope>
    <source>
        <strain evidence="16 17">12-1054</strain>
    </source>
</reference>
<dbReference type="InterPro" id="IPR047821">
    <property type="entry name" value="P5B-type_ATPase"/>
</dbReference>
<dbReference type="InterPro" id="IPR023298">
    <property type="entry name" value="ATPase_P-typ_TM_dom_sf"/>
</dbReference>
<feature type="transmembrane region" description="Helical" evidence="13">
    <location>
        <begin position="1171"/>
        <end position="1190"/>
    </location>
</feature>
<keyword evidence="4 13" id="KW-0812">Transmembrane</keyword>
<keyword evidence="7 13" id="KW-0067">ATP-binding</keyword>
<dbReference type="SUPFAM" id="SSF81653">
    <property type="entry name" value="Calcium ATPase, transduction domain A"/>
    <property type="match status" value="1"/>
</dbReference>
<proteinExistence type="inferred from homology"/>
<comment type="subcellular location">
    <subcellularLocation>
        <location evidence="1 13">Membrane</location>
        <topology evidence="1 13">Multi-pass membrane protein</topology>
    </subcellularLocation>
</comment>
<accession>A0A1Y2ES50</accession>
<feature type="transmembrane region" description="Helical" evidence="13">
    <location>
        <begin position="314"/>
        <end position="334"/>
    </location>
</feature>
<feature type="transmembrane region" description="Helical" evidence="13">
    <location>
        <begin position="1141"/>
        <end position="1159"/>
    </location>
</feature>
<feature type="transmembrane region" description="Helical" evidence="13">
    <location>
        <begin position="1030"/>
        <end position="1048"/>
    </location>
</feature>
<evidence type="ECO:0000256" key="7">
    <source>
        <dbReference type="ARBA" id="ARBA00022840"/>
    </source>
</evidence>
<dbReference type="InterPro" id="IPR001757">
    <property type="entry name" value="P_typ_ATPase"/>
</dbReference>
<dbReference type="Pfam" id="PF12409">
    <property type="entry name" value="P5-ATPase"/>
    <property type="match status" value="1"/>
</dbReference>
<dbReference type="Gene3D" id="3.40.1110.10">
    <property type="entry name" value="Calcium-transporting ATPase, cytoplasmic domain N"/>
    <property type="match status" value="1"/>
</dbReference>
<dbReference type="AlphaFoldDB" id="A0A1Y2ES50"/>
<dbReference type="PANTHER" id="PTHR45630:SF8">
    <property type="entry name" value="CATION-TRANSPORTING ATPASE"/>
    <property type="match status" value="1"/>
</dbReference>
<dbReference type="FunFam" id="3.40.50.1000:FF:000068">
    <property type="entry name" value="Cation-transporting ATPase"/>
    <property type="match status" value="1"/>
</dbReference>
<evidence type="ECO:0000256" key="13">
    <source>
        <dbReference type="RuleBase" id="RU362082"/>
    </source>
</evidence>
<gene>
    <name evidence="16" type="ORF">BCR37DRAFT_403899</name>
</gene>
<dbReference type="GO" id="GO:0005524">
    <property type="term" value="F:ATP binding"/>
    <property type="evidence" value="ECO:0007669"/>
    <property type="project" value="UniProtKB-UniRule"/>
</dbReference>
<dbReference type="GO" id="GO:0015662">
    <property type="term" value="F:P-type ion transporter activity"/>
    <property type="evidence" value="ECO:0007669"/>
    <property type="project" value="InterPro"/>
</dbReference>
<evidence type="ECO:0000256" key="11">
    <source>
        <dbReference type="ARBA" id="ARBA00023136"/>
    </source>
</evidence>
<dbReference type="OMA" id="FSCFQYM"/>
<keyword evidence="8 13" id="KW-0460">Magnesium</keyword>
<evidence type="ECO:0000256" key="10">
    <source>
        <dbReference type="ARBA" id="ARBA00022989"/>
    </source>
</evidence>
<feature type="transmembrane region" description="Helical" evidence="13">
    <location>
        <begin position="137"/>
        <end position="157"/>
    </location>
</feature>
<dbReference type="InterPro" id="IPR006544">
    <property type="entry name" value="P-type_TPase_V"/>
</dbReference>
<feature type="domain" description="P5B-type ATPase N-terminal" evidence="15">
    <location>
        <begin position="120"/>
        <end position="234"/>
    </location>
</feature>
<keyword evidence="10 13" id="KW-1133">Transmembrane helix</keyword>
<dbReference type="CDD" id="cd07542">
    <property type="entry name" value="P-type_ATPase_cation"/>
    <property type="match status" value="1"/>
</dbReference>
<dbReference type="PROSITE" id="PS01229">
    <property type="entry name" value="COF_2"/>
    <property type="match status" value="1"/>
</dbReference>
<dbReference type="InterPro" id="IPR059000">
    <property type="entry name" value="ATPase_P-type_domA"/>
</dbReference>
<dbReference type="GeneID" id="63788641"/>
<feature type="transmembrane region" description="Helical" evidence="13">
    <location>
        <begin position="535"/>
        <end position="556"/>
    </location>
</feature>
<dbReference type="GO" id="GO:0006874">
    <property type="term" value="P:intracellular calcium ion homeostasis"/>
    <property type="evidence" value="ECO:0007669"/>
    <property type="project" value="TreeGrafter"/>
</dbReference>
<dbReference type="GO" id="GO:0016887">
    <property type="term" value="F:ATP hydrolysis activity"/>
    <property type="evidence" value="ECO:0007669"/>
    <property type="project" value="InterPro"/>
</dbReference>
<dbReference type="RefSeq" id="XP_040721948.1">
    <property type="nucleotide sequence ID" value="XM_040872042.1"/>
</dbReference>
<dbReference type="PROSITE" id="PS00154">
    <property type="entry name" value="ATPASE_E1_E2"/>
    <property type="match status" value="1"/>
</dbReference>
<feature type="domain" description="P-type ATPase A" evidence="14">
    <location>
        <begin position="352"/>
        <end position="482"/>
    </location>
</feature>
<organism evidence="16 17">
    <name type="scientific">Protomyces lactucae-debilis</name>
    <dbReference type="NCBI Taxonomy" id="2754530"/>
    <lineage>
        <taxon>Eukaryota</taxon>
        <taxon>Fungi</taxon>
        <taxon>Dikarya</taxon>
        <taxon>Ascomycota</taxon>
        <taxon>Taphrinomycotina</taxon>
        <taxon>Taphrinomycetes</taxon>
        <taxon>Taphrinales</taxon>
        <taxon>Protomycetaceae</taxon>
        <taxon>Protomyces</taxon>
    </lineage>
</organism>
<dbReference type="InterPro" id="IPR008250">
    <property type="entry name" value="ATPase_P-typ_transduc_dom_A_sf"/>
</dbReference>
<dbReference type="EMBL" id="MCFI01000031">
    <property type="protein sequence ID" value="ORY74114.1"/>
    <property type="molecule type" value="Genomic_DNA"/>
</dbReference>
<dbReference type="GO" id="GO:0019829">
    <property type="term" value="F:ATPase-coupled monoatomic cation transmembrane transporter activity"/>
    <property type="evidence" value="ECO:0007669"/>
    <property type="project" value="UniProtKB-UniRule"/>
</dbReference>
<dbReference type="PRINTS" id="PR00119">
    <property type="entry name" value="CATATPASE"/>
</dbReference>
<comment type="catalytic activity">
    <reaction evidence="12 13">
        <text>ATP + H2O = ADP + phosphate + H(+)</text>
        <dbReference type="Rhea" id="RHEA:13065"/>
        <dbReference type="ChEBI" id="CHEBI:15377"/>
        <dbReference type="ChEBI" id="CHEBI:15378"/>
        <dbReference type="ChEBI" id="CHEBI:30616"/>
        <dbReference type="ChEBI" id="CHEBI:43474"/>
        <dbReference type="ChEBI" id="CHEBI:456216"/>
    </reaction>
</comment>
<dbReference type="GO" id="GO:0046872">
    <property type="term" value="F:metal ion binding"/>
    <property type="evidence" value="ECO:0007669"/>
    <property type="project" value="UniProtKB-UniRule"/>
</dbReference>
<dbReference type="InterPro" id="IPR023214">
    <property type="entry name" value="HAD_sf"/>
</dbReference>
<evidence type="ECO:0000259" key="14">
    <source>
        <dbReference type="Pfam" id="PF00122"/>
    </source>
</evidence>
<comment type="caution">
    <text evidence="16">The sequence shown here is derived from an EMBL/GenBank/DDBJ whole genome shotgun (WGS) entry which is preliminary data.</text>
</comment>
<evidence type="ECO:0000313" key="16">
    <source>
        <dbReference type="EMBL" id="ORY74114.1"/>
    </source>
</evidence>
<dbReference type="EC" id="7.2.2.-" evidence="13"/>
<keyword evidence="17" id="KW-1185">Reference proteome</keyword>
<sequence>MASESIFDGPISESVPTAQTGFAHRVSFSQDRNGSDASAGLLSLQFFRSEYDEERDDESMIQLEEDAIADDESIADTESIASSRRSSMSRVSLLRRQSQESNASGERFARKSQKVYLQEEDLYLVIAGFKDARLQTWLYYLLCIVTFGIAYLVLRWVPRWKIRMTGKPVSLSAASWVVIENQWHDVSIHTVQKAPFGGHLSSILDVGRSSEDENDPWLDHICFLDYRYVRFLWNPRGSRFELYNNYKDPAWRETIKVCARGLEDEATTRRLTLFGENLIDIAEKSTAELLVDEALHPFYVFQIASIILWSCDEYYYYAICIFVISISSIAATVLETKRTMRRLRELARFSCDVRVLRNSYWQLIQSSMLVPGDVFEISDPSIDLLPCDALLLSGECVVNESMLTGESVPVAKVAANDKGLHRLANASTTISSELGRHYLFSGTKLIQVKKPQTQSDEEENAALAMVTRTGFNTTKGSLVRSMLFPKPAGFKFYRDSFRFIGFMAIIAICGFVLSAINFIRLGLPWSLILIRALDLITIVVPPALPATLTIGTSFAVERLKKHNIFCISPSRVNVAGKIDVMCFDKTGTLTEDGLDILGVRPIEQADFCGLLEKVEELVVAQDQGLTLLNVMATCHSLRLINGELLGDPLDDKMFRFTGWTYEEGGQNATLTTPSKGLDHKTMAAKTSNKISPPIVRSKSGSPGQVELGIMRQFEFVSNLRRMSVIAKRFQSNDMEVYLKGAPEVMKDVCKSDSLPDNYEEILASYTHRGYRVIGCAGKVLPGFSWIKAQKIKRQEAEKDLTFLGFIIFENKLKPSTTASIRDLNEANIRNVMCTGDNILTAISVARECQMLQDMTHVFVPRFTESGGATNALQTIVWENMENPNLILDSRTLLPVSPAEAFDNPFAKQPVADFRLAVTGEIFRWTVDFASQETLERLLIKGTVFARMSPDEKQELVEKLQSIDYCVGFCGDGANDCGALKAADVGVSLSEAEASVAAPFTSRSFEISCIIRVIRDGRAALVTSFSCFKYMALYSAIQFTTVSILYRTASNLGDFQFLMIDLALILPIAVFMGRAEPHKVLARKRPTANLVSKKILGSLIGQIVIIVSFQVLIWALVKEQPFYRPPRLRSDSPSIVSSDNTVLFLLSLYQYILVALVLSVGPPYREPMYRNWSFILTIILTLALTTFITVSPTHWFHKVLQLTKMSTQFSLFLIGLALVHYLLASLGETYVFARAVQVLSRMTNRLSKSAGKKRKTWKIVSEQMAGEYAA</sequence>
<evidence type="ECO:0000256" key="8">
    <source>
        <dbReference type="ARBA" id="ARBA00022842"/>
    </source>
</evidence>
<dbReference type="PANTHER" id="PTHR45630">
    <property type="entry name" value="CATION-TRANSPORTING ATPASE-RELATED"/>
    <property type="match status" value="1"/>
</dbReference>
<feature type="transmembrane region" description="Helical" evidence="13">
    <location>
        <begin position="289"/>
        <end position="308"/>
    </location>
</feature>
<evidence type="ECO:0000256" key="1">
    <source>
        <dbReference type="ARBA" id="ARBA00004141"/>
    </source>
</evidence>
<dbReference type="NCBIfam" id="TIGR01494">
    <property type="entry name" value="ATPase_P-type"/>
    <property type="match status" value="2"/>
</dbReference>
<dbReference type="InterPro" id="IPR036412">
    <property type="entry name" value="HAD-like_sf"/>
</dbReference>
<dbReference type="SUPFAM" id="SSF56784">
    <property type="entry name" value="HAD-like"/>
    <property type="match status" value="1"/>
</dbReference>
<evidence type="ECO:0000256" key="3">
    <source>
        <dbReference type="ARBA" id="ARBA00022553"/>
    </source>
</evidence>
<dbReference type="SUPFAM" id="SSF81660">
    <property type="entry name" value="Metal cation-transporting ATPase, ATP-binding domain N"/>
    <property type="match status" value="1"/>
</dbReference>
<dbReference type="GO" id="GO:0016020">
    <property type="term" value="C:membrane"/>
    <property type="evidence" value="ECO:0007669"/>
    <property type="project" value="UniProtKB-SubCell"/>
</dbReference>
<dbReference type="Pfam" id="PF13246">
    <property type="entry name" value="Cation_ATPase"/>
    <property type="match status" value="1"/>
</dbReference>
<dbReference type="SUPFAM" id="SSF81665">
    <property type="entry name" value="Calcium ATPase, transmembrane domain M"/>
    <property type="match status" value="1"/>
</dbReference>
<dbReference type="Pfam" id="PF00122">
    <property type="entry name" value="E1-E2_ATPase"/>
    <property type="match status" value="1"/>
</dbReference>
<keyword evidence="6 13" id="KW-0547">Nucleotide-binding</keyword>
<dbReference type="FunFam" id="3.40.1110.10:FF:000057">
    <property type="entry name" value="Cation-transporting ATPase"/>
    <property type="match status" value="1"/>
</dbReference>